<evidence type="ECO:0000256" key="1">
    <source>
        <dbReference type="SAM" id="Coils"/>
    </source>
</evidence>
<comment type="caution">
    <text evidence="2">The sequence shown here is derived from an EMBL/GenBank/DDBJ whole genome shotgun (WGS) entry which is preliminary data.</text>
</comment>
<organism evidence="2 3">
    <name type="scientific">Paragonimus westermani</name>
    <dbReference type="NCBI Taxonomy" id="34504"/>
    <lineage>
        <taxon>Eukaryota</taxon>
        <taxon>Metazoa</taxon>
        <taxon>Spiralia</taxon>
        <taxon>Lophotrochozoa</taxon>
        <taxon>Platyhelminthes</taxon>
        <taxon>Trematoda</taxon>
        <taxon>Digenea</taxon>
        <taxon>Plagiorchiida</taxon>
        <taxon>Troglotremata</taxon>
        <taxon>Troglotrematidae</taxon>
        <taxon>Paragonimus</taxon>
    </lineage>
</organism>
<sequence length="270" mass="31865">MPSVSNDSSVNRDIQNDVQKCLTSMPEPTKWLLNRVNIEEDRTPYVAQRPFPAKSHSCIEGEQLKKLQICLQNDLESQIYQANEAEGRLHQLHKQHDDLAAQYDETKRENHSVRLEMEQYKQETLTLRKHMNRLTGDHVERKQNLKEWMCRTEKSEETLIDLGRMMEKLRRQNTDCKQQIGQLRAQLDKKQKHAQTMLDEFIHTQGQLDISEKENKDLKSNLSRSEKRVKELSQELLISKERLEKTQQLLQEAELIRSAAEHKVKQQDTE</sequence>
<gene>
    <name evidence="2" type="ORF">P879_10249</name>
</gene>
<dbReference type="OrthoDB" id="6271266at2759"/>
<proteinExistence type="predicted"/>
<evidence type="ECO:0000313" key="3">
    <source>
        <dbReference type="Proteomes" id="UP000699462"/>
    </source>
</evidence>
<reference evidence="2 3" key="1">
    <citation type="submission" date="2019-07" db="EMBL/GenBank/DDBJ databases">
        <title>Annotation for the trematode Paragonimus westermani.</title>
        <authorList>
            <person name="Choi Y.-J."/>
        </authorList>
    </citation>
    <scope>NUCLEOTIDE SEQUENCE [LARGE SCALE GENOMIC DNA]</scope>
    <source>
        <strain evidence="2">180907_Pwestermani</strain>
    </source>
</reference>
<accession>A0A8T0D5M6</accession>
<protein>
    <submittedName>
        <fullName evidence="2">Uncharacterized protein</fullName>
    </submittedName>
</protein>
<keyword evidence="1" id="KW-0175">Coiled coil</keyword>
<evidence type="ECO:0000313" key="2">
    <source>
        <dbReference type="EMBL" id="KAF8563145.1"/>
    </source>
</evidence>
<dbReference type="Proteomes" id="UP000699462">
    <property type="component" value="Unassembled WGS sequence"/>
</dbReference>
<feature type="coiled-coil region" evidence="1">
    <location>
        <begin position="82"/>
        <end position="123"/>
    </location>
</feature>
<name>A0A8T0D5M6_9TREM</name>
<dbReference type="EMBL" id="JTDF01014135">
    <property type="protein sequence ID" value="KAF8563145.1"/>
    <property type="molecule type" value="Genomic_DNA"/>
</dbReference>
<keyword evidence="3" id="KW-1185">Reference proteome</keyword>
<dbReference type="AlphaFoldDB" id="A0A8T0D5M6"/>
<feature type="coiled-coil region" evidence="1">
    <location>
        <begin position="166"/>
        <end position="270"/>
    </location>
</feature>